<sequence length="176" mass="20392">MKCSSLNSVYLLSNKCLLKCYSIYTSSYGNFNCFKSKFINSECLGICGDDSFNVFDLPSTFTLFVLPCIAYLFELDDIANPYNLQQFFSQKQRHDLLLSLQYNFLIFSLQTISNLCIKALSSHGCNAFNKINFDHRLFKPPKLILMFLNKYDKPYKQSPNPINLKLKNNEPIKKKN</sequence>
<accession>X6LG58</accession>
<proteinExistence type="predicted"/>
<comment type="caution">
    <text evidence="1">The sequence shown here is derived from an EMBL/GenBank/DDBJ whole genome shotgun (WGS) entry which is preliminary data.</text>
</comment>
<name>X6LG58_RETFI</name>
<dbReference type="EMBL" id="ASPP01040715">
    <property type="protein sequence ID" value="ETO00559.1"/>
    <property type="molecule type" value="Genomic_DNA"/>
</dbReference>
<protein>
    <submittedName>
        <fullName evidence="1">Uncharacterized protein</fullName>
    </submittedName>
</protein>
<dbReference type="Proteomes" id="UP000023152">
    <property type="component" value="Unassembled WGS sequence"/>
</dbReference>
<organism evidence="1 2">
    <name type="scientific">Reticulomyxa filosa</name>
    <dbReference type="NCBI Taxonomy" id="46433"/>
    <lineage>
        <taxon>Eukaryota</taxon>
        <taxon>Sar</taxon>
        <taxon>Rhizaria</taxon>
        <taxon>Retaria</taxon>
        <taxon>Foraminifera</taxon>
        <taxon>Monothalamids</taxon>
        <taxon>Reticulomyxidae</taxon>
        <taxon>Reticulomyxa</taxon>
    </lineage>
</organism>
<evidence type="ECO:0000313" key="1">
    <source>
        <dbReference type="EMBL" id="ETO00559.1"/>
    </source>
</evidence>
<evidence type="ECO:0000313" key="2">
    <source>
        <dbReference type="Proteomes" id="UP000023152"/>
    </source>
</evidence>
<keyword evidence="2" id="KW-1185">Reference proteome</keyword>
<dbReference type="AlphaFoldDB" id="X6LG58"/>
<reference evidence="1 2" key="1">
    <citation type="journal article" date="2013" name="Curr. Biol.">
        <title>The Genome of the Foraminiferan Reticulomyxa filosa.</title>
        <authorList>
            <person name="Glockner G."/>
            <person name="Hulsmann N."/>
            <person name="Schleicher M."/>
            <person name="Noegel A.A."/>
            <person name="Eichinger L."/>
            <person name="Gallinger C."/>
            <person name="Pawlowski J."/>
            <person name="Sierra R."/>
            <person name="Euteneuer U."/>
            <person name="Pillet L."/>
            <person name="Moustafa A."/>
            <person name="Platzer M."/>
            <person name="Groth M."/>
            <person name="Szafranski K."/>
            <person name="Schliwa M."/>
        </authorList>
    </citation>
    <scope>NUCLEOTIDE SEQUENCE [LARGE SCALE GENOMIC DNA]</scope>
</reference>
<gene>
    <name evidence="1" type="ORF">RFI_36881</name>
</gene>